<dbReference type="InterPro" id="IPR004156">
    <property type="entry name" value="OATP"/>
</dbReference>
<evidence type="ECO:0000256" key="5">
    <source>
        <dbReference type="ARBA" id="ARBA00022989"/>
    </source>
</evidence>
<dbReference type="InterPro" id="IPR036058">
    <property type="entry name" value="Kazal_dom_sf"/>
</dbReference>
<accession>A0AAD8EIA3</accession>
<gene>
    <name evidence="10" type="ORF">L9F63_016346</name>
</gene>
<feature type="transmembrane region" description="Helical" evidence="8">
    <location>
        <begin position="28"/>
        <end position="49"/>
    </location>
</feature>
<dbReference type="PANTHER" id="PTHR11388:SF76">
    <property type="entry name" value="SOLUTE CARRIER ORGANIC ANION TRANSPORTER FAMILY MEMBER"/>
    <property type="match status" value="1"/>
</dbReference>
<comment type="similarity">
    <text evidence="2">Belongs to the organo anion transporter (TC 2.A.60) family.</text>
</comment>
<comment type="caution">
    <text evidence="10">The sequence shown here is derived from an EMBL/GenBank/DDBJ whole genome shotgun (WGS) entry which is preliminary data.</text>
</comment>
<name>A0AAD8EIA3_DIPPU</name>
<dbReference type="Pfam" id="PF07648">
    <property type="entry name" value="Kazal_2"/>
    <property type="match status" value="1"/>
</dbReference>
<evidence type="ECO:0000259" key="9">
    <source>
        <dbReference type="PROSITE" id="PS51465"/>
    </source>
</evidence>
<evidence type="ECO:0000256" key="1">
    <source>
        <dbReference type="ARBA" id="ARBA00004651"/>
    </source>
</evidence>
<keyword evidence="11" id="KW-1185">Reference proteome</keyword>
<keyword evidence="6 8" id="KW-0472">Membrane</keyword>
<evidence type="ECO:0000256" key="8">
    <source>
        <dbReference type="SAM" id="Phobius"/>
    </source>
</evidence>
<dbReference type="AlphaFoldDB" id="A0AAD8EIA3"/>
<keyword evidence="4 8" id="KW-0812">Transmembrane</keyword>
<dbReference type="PANTHER" id="PTHR11388">
    <property type="entry name" value="ORGANIC ANION TRANSPORTER"/>
    <property type="match status" value="1"/>
</dbReference>
<dbReference type="PROSITE" id="PS51465">
    <property type="entry name" value="KAZAL_2"/>
    <property type="match status" value="1"/>
</dbReference>
<dbReference type="SUPFAM" id="SSF103473">
    <property type="entry name" value="MFS general substrate transporter"/>
    <property type="match status" value="1"/>
</dbReference>
<keyword evidence="7" id="KW-1015">Disulfide bond</keyword>
<evidence type="ECO:0000256" key="3">
    <source>
        <dbReference type="ARBA" id="ARBA00022475"/>
    </source>
</evidence>
<evidence type="ECO:0000256" key="2">
    <source>
        <dbReference type="ARBA" id="ARBA00009657"/>
    </source>
</evidence>
<evidence type="ECO:0000256" key="4">
    <source>
        <dbReference type="ARBA" id="ARBA00022692"/>
    </source>
</evidence>
<protein>
    <recommendedName>
        <fullName evidence="9">Kazal-like domain-containing protein</fullName>
    </recommendedName>
</protein>
<keyword evidence="5 8" id="KW-1133">Transmembrane helix</keyword>
<dbReference type="GO" id="GO:0016323">
    <property type="term" value="C:basolateral plasma membrane"/>
    <property type="evidence" value="ECO:0007669"/>
    <property type="project" value="TreeGrafter"/>
</dbReference>
<dbReference type="GO" id="GO:0043252">
    <property type="term" value="P:sodium-independent organic anion transport"/>
    <property type="evidence" value="ECO:0007669"/>
    <property type="project" value="TreeGrafter"/>
</dbReference>
<reference evidence="10" key="2">
    <citation type="submission" date="2023-05" db="EMBL/GenBank/DDBJ databases">
        <authorList>
            <person name="Fouks B."/>
        </authorList>
    </citation>
    <scope>NUCLEOTIDE SEQUENCE</scope>
    <source>
        <strain evidence="10">Stay&amp;Tobe</strain>
        <tissue evidence="10">Testes</tissue>
    </source>
</reference>
<dbReference type="SUPFAM" id="SSF100895">
    <property type="entry name" value="Kazal-type serine protease inhibitors"/>
    <property type="match status" value="1"/>
</dbReference>
<evidence type="ECO:0000313" key="11">
    <source>
        <dbReference type="Proteomes" id="UP001233999"/>
    </source>
</evidence>
<dbReference type="GO" id="GO:0015347">
    <property type="term" value="F:sodium-independent organic anion transmembrane transporter activity"/>
    <property type="evidence" value="ECO:0007669"/>
    <property type="project" value="TreeGrafter"/>
</dbReference>
<evidence type="ECO:0000256" key="6">
    <source>
        <dbReference type="ARBA" id="ARBA00023136"/>
    </source>
</evidence>
<dbReference type="EMBL" id="JASPKZ010004202">
    <property type="protein sequence ID" value="KAJ9590577.1"/>
    <property type="molecule type" value="Genomic_DNA"/>
</dbReference>
<keyword evidence="3" id="KW-1003">Cell membrane</keyword>
<comment type="subcellular location">
    <subcellularLocation>
        <location evidence="1">Cell membrane</location>
        <topology evidence="1">Multi-pass membrane protein</topology>
    </subcellularLocation>
</comment>
<evidence type="ECO:0000313" key="10">
    <source>
        <dbReference type="EMBL" id="KAJ9590577.1"/>
    </source>
</evidence>
<dbReference type="InterPro" id="IPR002350">
    <property type="entry name" value="Kazal_dom"/>
</dbReference>
<evidence type="ECO:0000256" key="7">
    <source>
        <dbReference type="ARBA" id="ARBA00023157"/>
    </source>
</evidence>
<feature type="domain" description="Kazal-like" evidence="9">
    <location>
        <begin position="97"/>
        <end position="154"/>
    </location>
</feature>
<organism evidence="10 11">
    <name type="scientific">Diploptera punctata</name>
    <name type="common">Pacific beetle cockroach</name>
    <dbReference type="NCBI Taxonomy" id="6984"/>
    <lineage>
        <taxon>Eukaryota</taxon>
        <taxon>Metazoa</taxon>
        <taxon>Ecdysozoa</taxon>
        <taxon>Arthropoda</taxon>
        <taxon>Hexapoda</taxon>
        <taxon>Insecta</taxon>
        <taxon>Pterygota</taxon>
        <taxon>Neoptera</taxon>
        <taxon>Polyneoptera</taxon>
        <taxon>Dictyoptera</taxon>
        <taxon>Blattodea</taxon>
        <taxon>Blaberoidea</taxon>
        <taxon>Blaberidae</taxon>
        <taxon>Diplopterinae</taxon>
        <taxon>Diploptera</taxon>
    </lineage>
</organism>
<feature type="transmembrane region" description="Helical" evidence="8">
    <location>
        <begin position="210"/>
        <end position="233"/>
    </location>
</feature>
<sequence>MFGVIGYWIFMPKYMETQFRQSASKASLITGSIGLVCSGMGVLASGIVISKFKPRPRYLAAWNVIVELCEVIGHFSYIFLNCAIDNLHGQMKPDHTWELTADCNVDCECGPRINYSPVCSSDGSTTFYSPCHAGCTATDIINNTKVYSNCSCIGSEGGGWVMEGACPADCTNIFTIFVVTECILRFLSSSGRAGNTIIQFRCVKQEDKSVSIAFEALLAALAFMPGPLVYGILLDSACIVWGSTCGETGNCWLYDGQRLGFVMNFTASAFLLLATLLDIGVWFYVKDLPIYDNDIETDIVRKKKKRRSKEKIELSIN</sequence>
<feature type="transmembrane region" description="Helical" evidence="8">
    <location>
        <begin position="262"/>
        <end position="285"/>
    </location>
</feature>
<dbReference type="Proteomes" id="UP001233999">
    <property type="component" value="Unassembled WGS sequence"/>
</dbReference>
<dbReference type="Pfam" id="PF03137">
    <property type="entry name" value="OATP"/>
    <property type="match status" value="1"/>
</dbReference>
<proteinExistence type="inferred from homology"/>
<dbReference type="InterPro" id="IPR036259">
    <property type="entry name" value="MFS_trans_sf"/>
</dbReference>
<reference evidence="10" key="1">
    <citation type="journal article" date="2023" name="IScience">
        <title>Live-bearing cockroach genome reveals convergent evolutionary mechanisms linked to viviparity in insects and beyond.</title>
        <authorList>
            <person name="Fouks B."/>
            <person name="Harrison M.C."/>
            <person name="Mikhailova A.A."/>
            <person name="Marchal E."/>
            <person name="English S."/>
            <person name="Carruthers M."/>
            <person name="Jennings E.C."/>
            <person name="Chiamaka E.L."/>
            <person name="Frigard R.A."/>
            <person name="Pippel M."/>
            <person name="Attardo G.M."/>
            <person name="Benoit J.B."/>
            <person name="Bornberg-Bauer E."/>
            <person name="Tobe S.S."/>
        </authorList>
    </citation>
    <scope>NUCLEOTIDE SEQUENCE</scope>
    <source>
        <strain evidence="10">Stay&amp;Tobe</strain>
    </source>
</reference>